<protein>
    <recommendedName>
        <fullName evidence="2">YcxB-like C-terminal domain-containing protein</fullName>
    </recommendedName>
</protein>
<keyword evidence="1" id="KW-1133">Transmembrane helix</keyword>
<dbReference type="RefSeq" id="WP_306836051.1">
    <property type="nucleotide sequence ID" value="NZ_JAUSRF010000009.1"/>
</dbReference>
<evidence type="ECO:0000256" key="1">
    <source>
        <dbReference type="SAM" id="Phobius"/>
    </source>
</evidence>
<gene>
    <name evidence="3" type="ORF">J2T09_003068</name>
</gene>
<dbReference type="Proteomes" id="UP001241472">
    <property type="component" value="Unassembled WGS sequence"/>
</dbReference>
<feature type="transmembrane region" description="Helical" evidence="1">
    <location>
        <begin position="36"/>
        <end position="53"/>
    </location>
</feature>
<evidence type="ECO:0000259" key="2">
    <source>
        <dbReference type="Pfam" id="PF14317"/>
    </source>
</evidence>
<reference evidence="3 4" key="1">
    <citation type="submission" date="2023-07" db="EMBL/GenBank/DDBJ databases">
        <title>Sorghum-associated microbial communities from plants grown in Nebraska, USA.</title>
        <authorList>
            <person name="Schachtman D."/>
        </authorList>
    </citation>
    <scope>NUCLEOTIDE SEQUENCE [LARGE SCALE GENOMIC DNA]</scope>
    <source>
        <strain evidence="3 4">DS1307</strain>
    </source>
</reference>
<name>A0ABT9PV02_9HYPH</name>
<organism evidence="3 4">
    <name type="scientific">Neorhizobium huautlense</name>
    <dbReference type="NCBI Taxonomy" id="67774"/>
    <lineage>
        <taxon>Bacteria</taxon>
        <taxon>Pseudomonadati</taxon>
        <taxon>Pseudomonadota</taxon>
        <taxon>Alphaproteobacteria</taxon>
        <taxon>Hyphomicrobiales</taxon>
        <taxon>Rhizobiaceae</taxon>
        <taxon>Rhizobium/Agrobacterium group</taxon>
        <taxon>Neorhizobium</taxon>
    </lineage>
</organism>
<dbReference type="EMBL" id="JAUSRF010000009">
    <property type="protein sequence ID" value="MDP9838301.1"/>
    <property type="molecule type" value="Genomic_DNA"/>
</dbReference>
<evidence type="ECO:0000313" key="4">
    <source>
        <dbReference type="Proteomes" id="UP001241472"/>
    </source>
</evidence>
<evidence type="ECO:0000313" key="3">
    <source>
        <dbReference type="EMBL" id="MDP9838301.1"/>
    </source>
</evidence>
<feature type="transmembrane region" description="Helical" evidence="1">
    <location>
        <begin position="59"/>
        <end position="83"/>
    </location>
</feature>
<proteinExistence type="predicted"/>
<dbReference type="InterPro" id="IPR025588">
    <property type="entry name" value="YcxB-like_C"/>
</dbReference>
<comment type="caution">
    <text evidence="3">The sequence shown here is derived from an EMBL/GenBank/DDBJ whole genome shotgun (WGS) entry which is preliminary data.</text>
</comment>
<keyword evidence="1" id="KW-0472">Membrane</keyword>
<dbReference type="Pfam" id="PF14317">
    <property type="entry name" value="YcxB"/>
    <property type="match status" value="1"/>
</dbReference>
<sequence length="167" mass="18838">MAAFETQRFTLSYDDGVVKDAVRTFIMRRAFAEQRMMWVMAALIAAFSVYLFGTGGNDIFAVVLLLLAVAPFICVFAFQRMLITRTLKRHRRTADITVDADGIAVVSEIGEGQMFWRDVTEIWELPNAFMVFTDTTVFDTFPKDGMPDVVQAYLRARAAQMVVGQKA</sequence>
<accession>A0ABT9PV02</accession>
<keyword evidence="4" id="KW-1185">Reference proteome</keyword>
<keyword evidence="1" id="KW-0812">Transmembrane</keyword>
<feature type="domain" description="YcxB-like C-terminal" evidence="2">
    <location>
        <begin position="99"/>
        <end position="146"/>
    </location>
</feature>